<feature type="region of interest" description="Disordered" evidence="1">
    <location>
        <begin position="57"/>
        <end position="81"/>
    </location>
</feature>
<dbReference type="PANTHER" id="PTHR34047">
    <property type="entry name" value="NUCLEAR INTRON MATURASE 1, MITOCHONDRIAL-RELATED"/>
    <property type="match status" value="1"/>
</dbReference>
<sequence>MSHGIDEIGVDELRQYLQENGKKRNLGIPVADRVIQQAIAQVLTPIYEKQFSENSFGFRPKRSAHDDIRRSQRNILQSQQG</sequence>
<proteinExistence type="predicted"/>
<keyword evidence="3" id="KW-1185">Reference proteome</keyword>
<evidence type="ECO:0000313" key="3">
    <source>
        <dbReference type="Proteomes" id="UP000307943"/>
    </source>
</evidence>
<accession>A0A5C4TCB0</accession>
<dbReference type="InterPro" id="IPR043502">
    <property type="entry name" value="DNA/RNA_pol_sf"/>
</dbReference>
<name>A0A5C4TCB0_9BACL</name>
<reference evidence="2 3" key="1">
    <citation type="submission" date="2019-05" db="EMBL/GenBank/DDBJ databases">
        <title>We sequenced the genome of Paenibacillus hemerocallicola KCTC 33185 for further insight into its adaptation and study the phylogeny of Paenibacillus.</title>
        <authorList>
            <person name="Narsing Rao M.P."/>
        </authorList>
    </citation>
    <scope>NUCLEOTIDE SEQUENCE [LARGE SCALE GENOMIC DNA]</scope>
    <source>
        <strain evidence="2 3">KCTC 33185</strain>
    </source>
</reference>
<gene>
    <name evidence="2" type="ORF">FE784_09875</name>
</gene>
<dbReference type="AlphaFoldDB" id="A0A5C4TCB0"/>
<dbReference type="Proteomes" id="UP000307943">
    <property type="component" value="Unassembled WGS sequence"/>
</dbReference>
<dbReference type="PANTHER" id="PTHR34047:SF8">
    <property type="entry name" value="PROTEIN YKFC"/>
    <property type="match status" value="1"/>
</dbReference>
<comment type="caution">
    <text evidence="2">The sequence shown here is derived from an EMBL/GenBank/DDBJ whole genome shotgun (WGS) entry which is preliminary data.</text>
</comment>
<dbReference type="EMBL" id="VDCQ01000010">
    <property type="protein sequence ID" value="TNJ66591.1"/>
    <property type="molecule type" value="Genomic_DNA"/>
</dbReference>
<evidence type="ECO:0000256" key="1">
    <source>
        <dbReference type="SAM" id="MobiDB-lite"/>
    </source>
</evidence>
<protein>
    <submittedName>
        <fullName evidence="2">Uncharacterized protein</fullName>
    </submittedName>
</protein>
<dbReference type="SUPFAM" id="SSF56672">
    <property type="entry name" value="DNA/RNA polymerases"/>
    <property type="match status" value="1"/>
</dbReference>
<evidence type="ECO:0000313" key="2">
    <source>
        <dbReference type="EMBL" id="TNJ66591.1"/>
    </source>
</evidence>
<organism evidence="2 3">
    <name type="scientific">Paenibacillus hemerocallicola</name>
    <dbReference type="NCBI Taxonomy" id="1172614"/>
    <lineage>
        <taxon>Bacteria</taxon>
        <taxon>Bacillati</taxon>
        <taxon>Bacillota</taxon>
        <taxon>Bacilli</taxon>
        <taxon>Bacillales</taxon>
        <taxon>Paenibacillaceae</taxon>
        <taxon>Paenibacillus</taxon>
    </lineage>
</organism>
<dbReference type="InterPro" id="IPR051083">
    <property type="entry name" value="GrpII_Intron_Splice-Mob/Def"/>
</dbReference>
<dbReference type="OrthoDB" id="9793236at2"/>